<evidence type="ECO:0000313" key="1">
    <source>
        <dbReference type="EMBL" id="OGM19360.1"/>
    </source>
</evidence>
<dbReference type="EMBL" id="MGGD01000071">
    <property type="protein sequence ID" value="OGM19360.1"/>
    <property type="molecule type" value="Genomic_DNA"/>
</dbReference>
<reference evidence="1 2" key="1">
    <citation type="journal article" date="2016" name="Nat. Commun.">
        <title>Thousands of microbial genomes shed light on interconnected biogeochemical processes in an aquifer system.</title>
        <authorList>
            <person name="Anantharaman K."/>
            <person name="Brown C.T."/>
            <person name="Hug L.A."/>
            <person name="Sharon I."/>
            <person name="Castelle C.J."/>
            <person name="Probst A.J."/>
            <person name="Thomas B.C."/>
            <person name="Singh A."/>
            <person name="Wilkins M.J."/>
            <person name="Karaoz U."/>
            <person name="Brodie E.L."/>
            <person name="Williams K.H."/>
            <person name="Hubbard S.S."/>
            <person name="Banfield J.F."/>
        </authorList>
    </citation>
    <scope>NUCLEOTIDE SEQUENCE [LARGE SCALE GENOMIC DNA]</scope>
</reference>
<sequence>MGIDVRIGREATYGRWTVSILLNLNPEPAIWFFQLMRQDPETGRQFVLVGGQPVGKTMDAPIEHKGAELLNWLKLVGVPESIVWQLYRKTLTAIGEMVAEEIDARAGHELVTRVMSQ</sequence>
<dbReference type="AlphaFoldDB" id="A0A1F7XWN4"/>
<proteinExistence type="predicted"/>
<gene>
    <name evidence="1" type="ORF">A2771_02575</name>
</gene>
<name>A0A1F7XWN4_9BACT</name>
<protein>
    <submittedName>
        <fullName evidence="1">Uncharacterized protein</fullName>
    </submittedName>
</protein>
<organism evidence="1 2">
    <name type="scientific">Candidatus Woesebacteria bacterium RIFCSPHIGHO2_01_FULL_38_26b</name>
    <dbReference type="NCBI Taxonomy" id="1802491"/>
    <lineage>
        <taxon>Bacteria</taxon>
        <taxon>Candidatus Woeseibacteriota</taxon>
    </lineage>
</organism>
<accession>A0A1F7XWN4</accession>
<dbReference type="Proteomes" id="UP000176741">
    <property type="component" value="Unassembled WGS sequence"/>
</dbReference>
<comment type="caution">
    <text evidence="1">The sequence shown here is derived from an EMBL/GenBank/DDBJ whole genome shotgun (WGS) entry which is preliminary data.</text>
</comment>
<evidence type="ECO:0000313" key="2">
    <source>
        <dbReference type="Proteomes" id="UP000176741"/>
    </source>
</evidence>